<name>A0AA39W4L8_9PEZI</name>
<dbReference type="PANTHER" id="PTHR47178">
    <property type="entry name" value="MONOOXYGENASE, FAD-BINDING"/>
    <property type="match status" value="1"/>
</dbReference>
<dbReference type="GO" id="GO:0071949">
    <property type="term" value="F:FAD binding"/>
    <property type="evidence" value="ECO:0007669"/>
    <property type="project" value="InterPro"/>
</dbReference>
<dbReference type="Pfam" id="PF01494">
    <property type="entry name" value="FAD_binding_3"/>
    <property type="match status" value="1"/>
</dbReference>
<dbReference type="GO" id="GO:0004497">
    <property type="term" value="F:monooxygenase activity"/>
    <property type="evidence" value="ECO:0007669"/>
    <property type="project" value="UniProtKB-KW"/>
</dbReference>
<evidence type="ECO:0000256" key="1">
    <source>
        <dbReference type="ARBA" id="ARBA00001974"/>
    </source>
</evidence>
<dbReference type="EMBL" id="JAULSU010000007">
    <property type="protein sequence ID" value="KAK0611949.1"/>
    <property type="molecule type" value="Genomic_DNA"/>
</dbReference>
<comment type="cofactor">
    <cofactor evidence="1">
        <name>FAD</name>
        <dbReference type="ChEBI" id="CHEBI:57692"/>
    </cofactor>
</comment>
<sequence length="352" mass="38602">MPPRPPLGLEIGTLASAEHSPRSRASSSPELHACLRAVQAETAYEPNADAVMPLINGITDELLRALETPSALRLKRGSLVGVDRYGRGRSSVQFSEGGLVEAAFADGAIESGNLVIGAEGAHSVINPTYYMTLGHTELDGLGERWVPLSLSLYPFSVPTFDHSATESPTHSSGHSYSSPNPEDWTFVVLLTWHADEETGLKTDKEILDDMRSRVQHLAYPFKESVTAIPRGTKCWHAKLTYWPTKPWNRRGGRVTLVGDAARAMTFHRGQGLGNTVTDAVELLKRPKEMKEQTPAELAKAVQEYENEVWPRGHEAVMANLENTIFLHNWETVMQSAAIVAGVKREGDKIGTD</sequence>
<reference evidence="7" key="1">
    <citation type="submission" date="2023-06" db="EMBL/GenBank/DDBJ databases">
        <title>Genome-scale phylogeny and comparative genomics of the fungal order Sordariales.</title>
        <authorList>
            <consortium name="Lawrence Berkeley National Laboratory"/>
            <person name="Hensen N."/>
            <person name="Bonometti L."/>
            <person name="Westerberg I."/>
            <person name="Brannstrom I.O."/>
            <person name="Guillou S."/>
            <person name="Cros-Aarteil S."/>
            <person name="Calhoun S."/>
            <person name="Haridas S."/>
            <person name="Kuo A."/>
            <person name="Mondo S."/>
            <person name="Pangilinan J."/>
            <person name="Riley R."/>
            <person name="Labutti K."/>
            <person name="Andreopoulos B."/>
            <person name="Lipzen A."/>
            <person name="Chen C."/>
            <person name="Yanf M."/>
            <person name="Daum C."/>
            <person name="Ng V."/>
            <person name="Clum A."/>
            <person name="Steindorff A."/>
            <person name="Ohm R."/>
            <person name="Martin F."/>
            <person name="Silar P."/>
            <person name="Natvig D."/>
            <person name="Lalanne C."/>
            <person name="Gautier V."/>
            <person name="Ament-Velasquez S.L."/>
            <person name="Kruys A."/>
            <person name="Hutchinson M.I."/>
            <person name="Powell A.J."/>
            <person name="Barry K."/>
            <person name="Miller A.N."/>
            <person name="Grigoriev I.V."/>
            <person name="Debuchy R."/>
            <person name="Gladieux P."/>
            <person name="Thoren M.H."/>
            <person name="Johannesson H."/>
        </authorList>
    </citation>
    <scope>NUCLEOTIDE SEQUENCE</scope>
    <source>
        <strain evidence="7">CBS 606.72</strain>
    </source>
</reference>
<evidence type="ECO:0000313" key="7">
    <source>
        <dbReference type="EMBL" id="KAK0611949.1"/>
    </source>
</evidence>
<keyword evidence="2" id="KW-0285">Flavoprotein</keyword>
<dbReference type="AlphaFoldDB" id="A0AA39W4L8"/>
<keyword evidence="4" id="KW-0560">Oxidoreductase</keyword>
<gene>
    <name evidence="7" type="ORF">B0T14DRAFT_571795</name>
</gene>
<dbReference type="InterPro" id="IPR036188">
    <property type="entry name" value="FAD/NAD-bd_sf"/>
</dbReference>
<evidence type="ECO:0000259" key="6">
    <source>
        <dbReference type="Pfam" id="PF01494"/>
    </source>
</evidence>
<evidence type="ECO:0000256" key="2">
    <source>
        <dbReference type="ARBA" id="ARBA00022630"/>
    </source>
</evidence>
<keyword evidence="3" id="KW-0274">FAD</keyword>
<evidence type="ECO:0000256" key="4">
    <source>
        <dbReference type="ARBA" id="ARBA00023002"/>
    </source>
</evidence>
<keyword evidence="5" id="KW-0503">Monooxygenase</keyword>
<dbReference type="InterPro" id="IPR002938">
    <property type="entry name" value="FAD-bd"/>
</dbReference>
<keyword evidence="8" id="KW-1185">Reference proteome</keyword>
<proteinExistence type="predicted"/>
<dbReference type="SUPFAM" id="SSF51905">
    <property type="entry name" value="FAD/NAD(P)-binding domain"/>
    <property type="match status" value="1"/>
</dbReference>
<protein>
    <recommendedName>
        <fullName evidence="6">FAD-binding domain-containing protein</fullName>
    </recommendedName>
</protein>
<feature type="domain" description="FAD-binding" evidence="6">
    <location>
        <begin position="113"/>
        <end position="285"/>
    </location>
</feature>
<dbReference type="Proteomes" id="UP001175000">
    <property type="component" value="Unassembled WGS sequence"/>
</dbReference>
<evidence type="ECO:0000313" key="8">
    <source>
        <dbReference type="Proteomes" id="UP001175000"/>
    </source>
</evidence>
<comment type="caution">
    <text evidence="7">The sequence shown here is derived from an EMBL/GenBank/DDBJ whole genome shotgun (WGS) entry which is preliminary data.</text>
</comment>
<dbReference type="Gene3D" id="3.50.50.60">
    <property type="entry name" value="FAD/NAD(P)-binding domain"/>
    <property type="match status" value="1"/>
</dbReference>
<evidence type="ECO:0000256" key="3">
    <source>
        <dbReference type="ARBA" id="ARBA00022827"/>
    </source>
</evidence>
<accession>A0AA39W4L8</accession>
<evidence type="ECO:0000256" key="5">
    <source>
        <dbReference type="ARBA" id="ARBA00023033"/>
    </source>
</evidence>
<dbReference type="PANTHER" id="PTHR47178:SF3">
    <property type="entry name" value="FAD-BINDING DOMAIN-CONTAINING PROTEIN"/>
    <property type="match status" value="1"/>
</dbReference>
<organism evidence="7 8">
    <name type="scientific">Immersiella caudata</name>
    <dbReference type="NCBI Taxonomy" id="314043"/>
    <lineage>
        <taxon>Eukaryota</taxon>
        <taxon>Fungi</taxon>
        <taxon>Dikarya</taxon>
        <taxon>Ascomycota</taxon>
        <taxon>Pezizomycotina</taxon>
        <taxon>Sordariomycetes</taxon>
        <taxon>Sordariomycetidae</taxon>
        <taxon>Sordariales</taxon>
        <taxon>Lasiosphaeriaceae</taxon>
        <taxon>Immersiella</taxon>
    </lineage>
</organism>